<feature type="region of interest" description="Disordered" evidence="1">
    <location>
        <begin position="15"/>
        <end position="40"/>
    </location>
</feature>
<proteinExistence type="predicted"/>
<name>A0A9P1GWU0_9PEZI</name>
<organism evidence="3 4">
    <name type="scientific">Parascedosporium putredinis</name>
    <dbReference type="NCBI Taxonomy" id="1442378"/>
    <lineage>
        <taxon>Eukaryota</taxon>
        <taxon>Fungi</taxon>
        <taxon>Dikarya</taxon>
        <taxon>Ascomycota</taxon>
        <taxon>Pezizomycotina</taxon>
        <taxon>Sordariomycetes</taxon>
        <taxon>Hypocreomycetidae</taxon>
        <taxon>Microascales</taxon>
        <taxon>Microascaceae</taxon>
        <taxon>Parascedosporium</taxon>
    </lineage>
</organism>
<comment type="caution">
    <text evidence="3">The sequence shown here is derived from an EMBL/GenBank/DDBJ whole genome shotgun (WGS) entry which is preliminary data.</text>
</comment>
<evidence type="ECO:0000259" key="2">
    <source>
        <dbReference type="Pfam" id="PF08881"/>
    </source>
</evidence>
<accession>A0A9P1GWU0</accession>
<dbReference type="Pfam" id="PF08881">
    <property type="entry name" value="CVNH"/>
    <property type="match status" value="1"/>
</dbReference>
<dbReference type="InterPro" id="IPR036673">
    <property type="entry name" value="Cyanovirin-N_sf"/>
</dbReference>
<evidence type="ECO:0000313" key="4">
    <source>
        <dbReference type="Proteomes" id="UP000838763"/>
    </source>
</evidence>
<dbReference type="SUPFAM" id="SSF51322">
    <property type="entry name" value="Cyanovirin-N"/>
    <property type="match status" value="1"/>
</dbReference>
<dbReference type="Gene3D" id="2.30.60.10">
    <property type="entry name" value="Cyanovirin-N"/>
    <property type="match status" value="1"/>
</dbReference>
<dbReference type="AlphaFoldDB" id="A0A9P1GWU0"/>
<dbReference type="EMBL" id="CALLCH030000004">
    <property type="protein sequence ID" value="CAI4212183.1"/>
    <property type="molecule type" value="Genomic_DNA"/>
</dbReference>
<keyword evidence="4" id="KW-1185">Reference proteome</keyword>
<dbReference type="InterPro" id="IPR011058">
    <property type="entry name" value="Cyanovirin-N"/>
</dbReference>
<dbReference type="Proteomes" id="UP000838763">
    <property type="component" value="Unassembled WGS sequence"/>
</dbReference>
<reference evidence="3" key="1">
    <citation type="submission" date="2022-11" db="EMBL/GenBank/DDBJ databases">
        <authorList>
            <person name="Scott C."/>
            <person name="Bruce N."/>
        </authorList>
    </citation>
    <scope>NUCLEOTIDE SEQUENCE</scope>
</reference>
<evidence type="ECO:0000313" key="3">
    <source>
        <dbReference type="EMBL" id="CAI4212183.1"/>
    </source>
</evidence>
<protein>
    <recommendedName>
        <fullName evidence="2">Cyanovirin-N domain-containing protein</fullName>
    </recommendedName>
</protein>
<evidence type="ECO:0000256" key="1">
    <source>
        <dbReference type="SAM" id="MobiDB-lite"/>
    </source>
</evidence>
<sequence>MTVGTVSGSWRLNVPESAPGVLTSGKGRAPPPPVNCGREAGFPDPGWAYGVSAAGSGPYPEETRRGVPPPTGALASSVAAQGVVDGFWETCTRWQLGFENETLYRHFMVAECLDDDNKLRTSFISLNDCLSNQEGDLTAKQE</sequence>
<gene>
    <name evidence="3" type="ORF">PPNO1_LOCUS1950</name>
</gene>
<feature type="region of interest" description="Disordered" evidence="1">
    <location>
        <begin position="53"/>
        <end position="73"/>
    </location>
</feature>
<feature type="domain" description="Cyanovirin-N" evidence="2">
    <location>
        <begin position="87"/>
        <end position="138"/>
    </location>
</feature>